<accession>A0AAW3IPK9</accession>
<reference evidence="2 3" key="1">
    <citation type="submission" date="2015-07" db="EMBL/GenBank/DDBJ databases">
        <title>Foodborne Vibrio parahaemolyticus Isolates.</title>
        <authorList>
            <person name="Ronholm J."/>
            <person name="Petronella N."/>
            <person name="Kenwell R."/>
            <person name="Banerjee S."/>
        </authorList>
    </citation>
    <scope>NUCLEOTIDE SEQUENCE [LARGE SCALE GENOMIC DNA]</scope>
    <source>
        <strain evidence="2 3">HS-06-05</strain>
    </source>
</reference>
<dbReference type="AlphaFoldDB" id="A0AAW3IPK9"/>
<protein>
    <submittedName>
        <fullName evidence="2">Uncharacterized protein</fullName>
    </submittedName>
</protein>
<keyword evidence="1" id="KW-0472">Membrane</keyword>
<proteinExistence type="predicted"/>
<keyword evidence="1" id="KW-0812">Transmembrane</keyword>
<gene>
    <name evidence="2" type="ORF">ACX05_21125</name>
</gene>
<evidence type="ECO:0000256" key="1">
    <source>
        <dbReference type="SAM" id="Phobius"/>
    </source>
</evidence>
<keyword evidence="1" id="KW-1133">Transmembrane helix</keyword>
<organism evidence="2 3">
    <name type="scientific">Vibrio parahaemolyticus</name>
    <dbReference type="NCBI Taxonomy" id="670"/>
    <lineage>
        <taxon>Bacteria</taxon>
        <taxon>Pseudomonadati</taxon>
        <taxon>Pseudomonadota</taxon>
        <taxon>Gammaproteobacteria</taxon>
        <taxon>Vibrionales</taxon>
        <taxon>Vibrionaceae</taxon>
        <taxon>Vibrio</taxon>
    </lineage>
</organism>
<dbReference type="EMBL" id="LIRS01000126">
    <property type="protein sequence ID" value="KOY22727.1"/>
    <property type="molecule type" value="Genomic_DNA"/>
</dbReference>
<feature type="transmembrane region" description="Helical" evidence="1">
    <location>
        <begin position="27"/>
        <end position="48"/>
    </location>
</feature>
<sequence length="181" mass="20472">MNKTEILLGNLQIGEATEFILSIAPDWPMIILTAIVGFTSFWTSRALVKVTRQNQTAISQSKQAEIRLAWQKELRNSLAEMSASCLVVNTKANSKPEYESSNEYFNDWQKILILNSKVNLLLTSESEDVKALKSLVDDMVFTAISTKDADKDFTSYLVAMEDMAKVVLENEWSRIKRNLGK</sequence>
<evidence type="ECO:0000313" key="2">
    <source>
        <dbReference type="EMBL" id="KOY22727.1"/>
    </source>
</evidence>
<evidence type="ECO:0000313" key="3">
    <source>
        <dbReference type="Proteomes" id="UP000037697"/>
    </source>
</evidence>
<dbReference type="Proteomes" id="UP000037697">
    <property type="component" value="Unassembled WGS sequence"/>
</dbReference>
<name>A0AAW3IPK9_VIBPH</name>
<comment type="caution">
    <text evidence="2">The sequence shown here is derived from an EMBL/GenBank/DDBJ whole genome shotgun (WGS) entry which is preliminary data.</text>
</comment>
<dbReference type="RefSeq" id="WP_042764100.1">
    <property type="nucleotide sequence ID" value="NZ_JAMQAC010000027.1"/>
</dbReference>